<dbReference type="GO" id="GO:0005525">
    <property type="term" value="F:GTP binding"/>
    <property type="evidence" value="ECO:0007669"/>
    <property type="project" value="TreeGrafter"/>
</dbReference>
<feature type="domain" description="AARP2CN" evidence="2">
    <location>
        <begin position="17"/>
        <end position="103"/>
    </location>
</feature>
<dbReference type="GO" id="GO:0034511">
    <property type="term" value="F:U3 snoRNA binding"/>
    <property type="evidence" value="ECO:0007669"/>
    <property type="project" value="TreeGrafter"/>
</dbReference>
<gene>
    <name evidence="4" type="ORF">MKW94_017156</name>
</gene>
<organism evidence="4 5">
    <name type="scientific">Papaver nudicaule</name>
    <name type="common">Iceland poppy</name>
    <dbReference type="NCBI Taxonomy" id="74823"/>
    <lineage>
        <taxon>Eukaryota</taxon>
        <taxon>Viridiplantae</taxon>
        <taxon>Streptophyta</taxon>
        <taxon>Embryophyta</taxon>
        <taxon>Tracheophyta</taxon>
        <taxon>Spermatophyta</taxon>
        <taxon>Magnoliopsida</taxon>
        <taxon>Ranunculales</taxon>
        <taxon>Papaveraceae</taxon>
        <taxon>Papaveroideae</taxon>
        <taxon>Papaver</taxon>
    </lineage>
</organism>
<feature type="region of interest" description="Disordered" evidence="1">
    <location>
        <begin position="318"/>
        <end position="345"/>
    </location>
</feature>
<dbReference type="Pfam" id="PF08142">
    <property type="entry name" value="AARP2CN"/>
    <property type="match status" value="1"/>
</dbReference>
<evidence type="ECO:0008006" key="6">
    <source>
        <dbReference type="Google" id="ProtNLM"/>
    </source>
</evidence>
<dbReference type="PANTHER" id="PTHR12858">
    <property type="entry name" value="RIBOSOME BIOGENESIS PROTEIN"/>
    <property type="match status" value="1"/>
</dbReference>
<dbReference type="GO" id="GO:0000462">
    <property type="term" value="P:maturation of SSU-rRNA from tricistronic rRNA transcript (SSU-rRNA, 5.8S rRNA, LSU-rRNA)"/>
    <property type="evidence" value="ECO:0007669"/>
    <property type="project" value="TreeGrafter"/>
</dbReference>
<dbReference type="GO" id="GO:0030686">
    <property type="term" value="C:90S preribosome"/>
    <property type="evidence" value="ECO:0007669"/>
    <property type="project" value="TreeGrafter"/>
</dbReference>
<evidence type="ECO:0000256" key="1">
    <source>
        <dbReference type="SAM" id="MobiDB-lite"/>
    </source>
</evidence>
<reference evidence="4" key="1">
    <citation type="submission" date="2022-03" db="EMBL/GenBank/DDBJ databases">
        <title>A functionally conserved STORR gene fusion in Papaver species that diverged 16.8 million years ago.</title>
        <authorList>
            <person name="Catania T."/>
        </authorList>
    </citation>
    <scope>NUCLEOTIDE SEQUENCE</scope>
    <source>
        <strain evidence="4">S-191538</strain>
    </source>
</reference>
<keyword evidence="5" id="KW-1185">Reference proteome</keyword>
<accession>A0AA41VLL5</accession>
<evidence type="ECO:0000259" key="2">
    <source>
        <dbReference type="SMART" id="SM00785"/>
    </source>
</evidence>
<comment type="caution">
    <text evidence="4">The sequence shown here is derived from an EMBL/GenBank/DDBJ whole genome shotgun (WGS) entry which is preliminary data.</text>
</comment>
<dbReference type="InterPro" id="IPR007034">
    <property type="entry name" value="BMS1_TSR1_C"/>
</dbReference>
<dbReference type="InterPro" id="IPR039761">
    <property type="entry name" value="Bms1/Tsr1"/>
</dbReference>
<dbReference type="Proteomes" id="UP001177140">
    <property type="component" value="Unassembled WGS sequence"/>
</dbReference>
<dbReference type="SMART" id="SM00785">
    <property type="entry name" value="AARP2CN"/>
    <property type="match status" value="1"/>
</dbReference>
<evidence type="ECO:0000313" key="5">
    <source>
        <dbReference type="Proteomes" id="UP001177140"/>
    </source>
</evidence>
<feature type="domain" description="Ribosome biogenesis protein BMS1/TSR1 C-terminal" evidence="3">
    <location>
        <begin position="9"/>
        <end position="321"/>
    </location>
</feature>
<proteinExistence type="predicted"/>
<dbReference type="EMBL" id="JAJJMA010247326">
    <property type="protein sequence ID" value="MCL7043488.1"/>
    <property type="molecule type" value="Genomic_DNA"/>
</dbReference>
<dbReference type="SMART" id="SM01362">
    <property type="entry name" value="DUF663"/>
    <property type="match status" value="1"/>
</dbReference>
<dbReference type="AlphaFoldDB" id="A0AA41VLL5"/>
<dbReference type="GO" id="GO:0005634">
    <property type="term" value="C:nucleus"/>
    <property type="evidence" value="ECO:0007669"/>
    <property type="project" value="InterPro"/>
</dbReference>
<dbReference type="GO" id="GO:0000479">
    <property type="term" value="P:endonucleolytic cleavage of tricistronic rRNA transcript (SSU-rRNA, 5.8S rRNA, LSU-rRNA)"/>
    <property type="evidence" value="ECO:0007669"/>
    <property type="project" value="TreeGrafter"/>
</dbReference>
<sequence length="451" mass="51881">MISCLNGLDHDLYKMLEVEELARHILMFQLCLSSWRAAHPYVLVDRFEDVTPPEKMDKDANCDRNISLYGYLRGCNIKSGIKVHIAGVGDFRLANVTNSADPFRLSSKMEEENDLIEPTHIENGFRAGNYLRLEVHNVPFGWVQNLDPSHPILVGGISPEEENVGHMQARLKLHNWHMKLLRSAEPVTVSAGWRRYQTNPIYGWEFNDGQRIMLEFNLEHGHCLASFCGPLAPPGTRIVVVQSNKDLFRIVAKAAVVDPKDRRVAKVVVVDPKDQLKLMEESKQIPKRRTALTRFGDELWLKRIKETKLKEIIRRTLKKTASKRTAPKRTSAKRTAPKRTAPKRTELEILTPPIQTQSITCGEVNKVCATYENNILSMLEERRRVEIIDKEPSSYPCSSHFMLLCRQRQDRETVVVMSEEKRAELVKKQQIEEFEKAEKEYFSGVRQLVDL</sequence>
<dbReference type="InterPro" id="IPR012948">
    <property type="entry name" value="AARP2CN"/>
</dbReference>
<dbReference type="GO" id="GO:0003924">
    <property type="term" value="F:GTPase activity"/>
    <property type="evidence" value="ECO:0007669"/>
    <property type="project" value="TreeGrafter"/>
</dbReference>
<dbReference type="PANTHER" id="PTHR12858:SF2">
    <property type="entry name" value="RIBOSOME BIOGENESIS PROTEIN BMS1 HOMOLOG"/>
    <property type="match status" value="1"/>
</dbReference>
<name>A0AA41VLL5_PAPNU</name>
<dbReference type="Pfam" id="PF04950">
    <property type="entry name" value="RIBIOP_C"/>
    <property type="match status" value="1"/>
</dbReference>
<protein>
    <recommendedName>
        <fullName evidence="6">Ribosome biogenesis protein BMS1/TSR1 C-terminal domain-containing protein</fullName>
    </recommendedName>
</protein>
<feature type="compositionally biased region" description="Basic residues" evidence="1">
    <location>
        <begin position="318"/>
        <end position="342"/>
    </location>
</feature>
<evidence type="ECO:0000259" key="3">
    <source>
        <dbReference type="SMART" id="SM01362"/>
    </source>
</evidence>
<evidence type="ECO:0000313" key="4">
    <source>
        <dbReference type="EMBL" id="MCL7043488.1"/>
    </source>
</evidence>